<sequence length="137" mass="15785">MYYEQLFQTTEAKMNFVKGLIRISKADGEISPEEQIFFIDAARGLGIPENDIAILPTVMTQTEEILLTFASRQEALCFLREALQLCMVDNDYSESEQKEIMKLAKEFGVESERVHALEKWVQDGIEWKKQGDMLVED</sequence>
<organism evidence="1 2">
    <name type="scientific">Faecalibacterium prausnitzii</name>
    <dbReference type="NCBI Taxonomy" id="853"/>
    <lineage>
        <taxon>Bacteria</taxon>
        <taxon>Bacillati</taxon>
        <taxon>Bacillota</taxon>
        <taxon>Clostridia</taxon>
        <taxon>Eubacteriales</taxon>
        <taxon>Oscillospiraceae</taxon>
        <taxon>Faecalibacterium</taxon>
    </lineage>
</organism>
<proteinExistence type="predicted"/>
<dbReference type="Proteomes" id="UP000251634">
    <property type="component" value="Unassembled WGS sequence"/>
</dbReference>
<name>A0A329TJA9_9FIRM</name>
<accession>A0A329TJA9</accession>
<evidence type="ECO:0000313" key="2">
    <source>
        <dbReference type="Proteomes" id="UP000251634"/>
    </source>
</evidence>
<gene>
    <name evidence="1" type="ORF">C4N25_09860</name>
</gene>
<dbReference type="SUPFAM" id="SSF158682">
    <property type="entry name" value="TerB-like"/>
    <property type="match status" value="1"/>
</dbReference>
<protein>
    <submittedName>
        <fullName evidence="1">Uncharacterized protein</fullName>
    </submittedName>
</protein>
<dbReference type="RefSeq" id="WP_112115929.1">
    <property type="nucleotide sequence ID" value="NZ_PRKZ01000007.1"/>
</dbReference>
<comment type="caution">
    <text evidence="1">The sequence shown here is derived from an EMBL/GenBank/DDBJ whole genome shotgun (WGS) entry which is preliminary data.</text>
</comment>
<evidence type="ECO:0000313" key="1">
    <source>
        <dbReference type="EMBL" id="RAW48820.1"/>
    </source>
</evidence>
<reference evidence="1 2" key="1">
    <citation type="submission" date="2018-02" db="EMBL/GenBank/DDBJ databases">
        <title>Complete genome sequencing of Faecalibacterium prausnitzii strains isolated from the human gut.</title>
        <authorList>
            <person name="Fitzgerald B.C."/>
            <person name="Shkoporov A.N."/>
            <person name="Ross P.R."/>
            <person name="Hill C."/>
        </authorList>
    </citation>
    <scope>NUCLEOTIDE SEQUENCE [LARGE SCALE GENOMIC DNA]</scope>
    <source>
        <strain evidence="1 2">APC942/8-14-2</strain>
    </source>
</reference>
<dbReference type="InterPro" id="IPR029024">
    <property type="entry name" value="TerB-like"/>
</dbReference>
<dbReference type="AlphaFoldDB" id="A0A329TJA9"/>
<dbReference type="EMBL" id="PRKZ01000007">
    <property type="protein sequence ID" value="RAW48820.1"/>
    <property type="molecule type" value="Genomic_DNA"/>
</dbReference>
<dbReference type="Gene3D" id="1.10.3680.10">
    <property type="entry name" value="TerB-like"/>
    <property type="match status" value="1"/>
</dbReference>